<name>A0A1Y1SAC2_9GAMM</name>
<evidence type="ECO:0000256" key="4">
    <source>
        <dbReference type="ARBA" id="ARBA00022723"/>
    </source>
</evidence>
<keyword evidence="12" id="KW-1185">Reference proteome</keyword>
<feature type="domain" description="M23ase beta-sheet core" evidence="8">
    <location>
        <begin position="352"/>
        <end position="448"/>
    </location>
</feature>
<dbReference type="InterPro" id="IPR011055">
    <property type="entry name" value="Dup_hybrid_motif"/>
</dbReference>
<evidence type="ECO:0000256" key="7">
    <source>
        <dbReference type="ARBA" id="ARBA00023049"/>
    </source>
</evidence>
<dbReference type="Gene3D" id="2.70.70.10">
    <property type="entry name" value="Glucose Permease (Domain IIA)"/>
    <property type="match status" value="1"/>
</dbReference>
<keyword evidence="4" id="KW-0479">Metal-binding</keyword>
<dbReference type="Pfam" id="PF19425">
    <property type="entry name" value="Csd3_N2"/>
    <property type="match status" value="1"/>
</dbReference>
<evidence type="ECO:0000259" key="10">
    <source>
        <dbReference type="Pfam" id="PF19425"/>
    </source>
</evidence>
<evidence type="ECO:0000256" key="1">
    <source>
        <dbReference type="ARBA" id="ARBA00001947"/>
    </source>
</evidence>
<evidence type="ECO:0000259" key="8">
    <source>
        <dbReference type="Pfam" id="PF01551"/>
    </source>
</evidence>
<dbReference type="GO" id="GO:0046872">
    <property type="term" value="F:metal ion binding"/>
    <property type="evidence" value="ECO:0007669"/>
    <property type="project" value="UniProtKB-KW"/>
</dbReference>
<dbReference type="STRING" id="1317117.ATO7_16007"/>
<evidence type="ECO:0000259" key="9">
    <source>
        <dbReference type="Pfam" id="PF04225"/>
    </source>
</evidence>
<dbReference type="SUPFAM" id="SSF51261">
    <property type="entry name" value="Duplicated hybrid motif"/>
    <property type="match status" value="1"/>
</dbReference>
<dbReference type="GO" id="GO:0042834">
    <property type="term" value="F:peptidoglycan binding"/>
    <property type="evidence" value="ECO:0007669"/>
    <property type="project" value="InterPro"/>
</dbReference>
<dbReference type="GO" id="GO:0030313">
    <property type="term" value="C:cell envelope"/>
    <property type="evidence" value="ECO:0007669"/>
    <property type="project" value="UniProtKB-SubCell"/>
</dbReference>
<dbReference type="InterPro" id="IPR016047">
    <property type="entry name" value="M23ase_b-sheet_dom"/>
</dbReference>
<dbReference type="CDD" id="cd12797">
    <property type="entry name" value="M23_peptidase"/>
    <property type="match status" value="1"/>
</dbReference>
<dbReference type="FunFam" id="2.70.70.10:FF:000002">
    <property type="entry name" value="Murein DD-endopeptidase MepM"/>
    <property type="match status" value="1"/>
</dbReference>
<reference evidence="11 12" key="1">
    <citation type="submission" date="2013-04" db="EMBL/GenBank/DDBJ databases">
        <title>Oceanococcus atlanticus 22II-S10r2 Genome Sequencing.</title>
        <authorList>
            <person name="Lai Q."/>
            <person name="Li G."/>
            <person name="Shao Z."/>
        </authorList>
    </citation>
    <scope>NUCLEOTIDE SEQUENCE [LARGE SCALE GENOMIC DNA]</scope>
    <source>
        <strain evidence="11 12">22II-S10r2</strain>
    </source>
</reference>
<dbReference type="PANTHER" id="PTHR21666:SF288">
    <property type="entry name" value="CELL DIVISION PROTEIN YTFB"/>
    <property type="match status" value="1"/>
</dbReference>
<feature type="domain" description="Csd3-like second N-terminal" evidence="10">
    <location>
        <begin position="220"/>
        <end position="339"/>
    </location>
</feature>
<dbReference type="Pfam" id="PF01551">
    <property type="entry name" value="Peptidase_M23"/>
    <property type="match status" value="1"/>
</dbReference>
<dbReference type="EMBL" id="AQQV01000005">
    <property type="protein sequence ID" value="ORE85303.1"/>
    <property type="molecule type" value="Genomic_DNA"/>
</dbReference>
<organism evidence="11 12">
    <name type="scientific">Oceanococcus atlanticus</name>
    <dbReference type="NCBI Taxonomy" id="1317117"/>
    <lineage>
        <taxon>Bacteria</taxon>
        <taxon>Pseudomonadati</taxon>
        <taxon>Pseudomonadota</taxon>
        <taxon>Gammaproteobacteria</taxon>
        <taxon>Chromatiales</taxon>
        <taxon>Oceanococcaceae</taxon>
        <taxon>Oceanococcus</taxon>
    </lineage>
</organism>
<comment type="subcellular location">
    <subcellularLocation>
        <location evidence="2">Cell envelope</location>
    </subcellularLocation>
</comment>
<comment type="cofactor">
    <cofactor evidence="1">
        <name>Zn(2+)</name>
        <dbReference type="ChEBI" id="CHEBI:29105"/>
    </cofactor>
</comment>
<evidence type="ECO:0000313" key="12">
    <source>
        <dbReference type="Proteomes" id="UP000192342"/>
    </source>
</evidence>
<evidence type="ECO:0000256" key="2">
    <source>
        <dbReference type="ARBA" id="ARBA00004196"/>
    </source>
</evidence>
<evidence type="ECO:0000313" key="11">
    <source>
        <dbReference type="EMBL" id="ORE85303.1"/>
    </source>
</evidence>
<dbReference type="OrthoDB" id="9805070at2"/>
<keyword evidence="3" id="KW-0645">Protease</keyword>
<accession>A0A1Y1SAC2</accession>
<keyword evidence="5" id="KW-0378">Hydrolase</keyword>
<dbReference type="AlphaFoldDB" id="A0A1Y1SAC2"/>
<gene>
    <name evidence="11" type="ORF">ATO7_16007</name>
</gene>
<dbReference type="Proteomes" id="UP000192342">
    <property type="component" value="Unassembled WGS sequence"/>
</dbReference>
<evidence type="ECO:0000256" key="5">
    <source>
        <dbReference type="ARBA" id="ARBA00022801"/>
    </source>
</evidence>
<keyword evidence="6" id="KW-0862">Zinc</keyword>
<dbReference type="GO" id="GO:0006508">
    <property type="term" value="P:proteolysis"/>
    <property type="evidence" value="ECO:0007669"/>
    <property type="project" value="UniProtKB-KW"/>
</dbReference>
<comment type="caution">
    <text evidence="11">The sequence shown here is derived from an EMBL/GenBank/DDBJ whole genome shotgun (WGS) entry which is preliminary data.</text>
</comment>
<dbReference type="GO" id="GO:0004222">
    <property type="term" value="F:metalloendopeptidase activity"/>
    <property type="evidence" value="ECO:0007669"/>
    <property type="project" value="TreeGrafter"/>
</dbReference>
<dbReference type="InterPro" id="IPR050570">
    <property type="entry name" value="Cell_wall_metabolism_enzyme"/>
</dbReference>
<evidence type="ECO:0000256" key="6">
    <source>
        <dbReference type="ARBA" id="ARBA00022833"/>
    </source>
</evidence>
<dbReference type="InterPro" id="IPR007340">
    <property type="entry name" value="LysM_Opacity-associatedA"/>
</dbReference>
<proteinExistence type="predicted"/>
<dbReference type="PANTHER" id="PTHR21666">
    <property type="entry name" value="PEPTIDASE-RELATED"/>
    <property type="match status" value="1"/>
</dbReference>
<dbReference type="Pfam" id="PF04225">
    <property type="entry name" value="LysM_OapA"/>
    <property type="match status" value="1"/>
</dbReference>
<sequence>MKSDYIVTEPDTPASARLAPKLAIGAGLFALAFYLAGDRNDEPAPEALASATSAQDDIALVPRTHEARSLLDDIAPISSAQAAIAPPSAALEDTERSNAALLDLAAQPPAAPLEPQDEAQLVRLESRELVVRNGDSLSILFDRNGLKPIDWMALAKLDGDAKRLLRLRPGDKLMLGLDDEQRVAALDMRINDTKTLRIRRDEDGQYEQSLLVDDLSVREVAVEGVIENSLFLSAKSAGLSDRLTMELTDIFAWDVDFALDIRAGDRFRVIYEELYRDGKLLKEGNILAAEFTNRGQALRAVRYIDSDERAAYYAPDGKPMKKAFLRSPVDFTRISSRFSMGRKHPILNTIRAHKGVDYAAPRGTPIKAAGAGKVVFAGNKGGYGRVVILQHAGKYQTLYAHLNAFRRGIRKGVSVSQGDTIAYVGMSGLATGPHLHYEFLVGGKHVDPLRVKLPSAPPIAKAEMERFQGQTATLLAKLDDFAPTNSALVASASENVSQP</sequence>
<evidence type="ECO:0000256" key="3">
    <source>
        <dbReference type="ARBA" id="ARBA00022670"/>
    </source>
</evidence>
<feature type="domain" description="Opacity-associated protein A LysM-like" evidence="9">
    <location>
        <begin position="126"/>
        <end position="208"/>
    </location>
</feature>
<dbReference type="InterPro" id="IPR045834">
    <property type="entry name" value="Csd3_N2"/>
</dbReference>
<dbReference type="RefSeq" id="WP_158523247.1">
    <property type="nucleotide sequence ID" value="NZ_AQQV01000005.1"/>
</dbReference>
<keyword evidence="7" id="KW-0482">Metalloprotease</keyword>
<protein>
    <submittedName>
        <fullName evidence="11">M24/M37 family peptidase</fullName>
    </submittedName>
</protein>
<dbReference type="Gene3D" id="3.10.450.350">
    <property type="match status" value="2"/>
</dbReference>